<dbReference type="Pfam" id="PF21088">
    <property type="entry name" value="MS_channel_1st"/>
    <property type="match status" value="1"/>
</dbReference>
<keyword evidence="3" id="KW-1003">Cell membrane</keyword>
<keyword evidence="6 7" id="KW-0472">Membrane</keyword>
<dbReference type="SUPFAM" id="SSF82861">
    <property type="entry name" value="Mechanosensitive channel protein MscS (YggB), transmembrane region"/>
    <property type="match status" value="1"/>
</dbReference>
<evidence type="ECO:0000256" key="2">
    <source>
        <dbReference type="ARBA" id="ARBA00008017"/>
    </source>
</evidence>
<feature type="transmembrane region" description="Helical" evidence="7">
    <location>
        <begin position="61"/>
        <end position="81"/>
    </location>
</feature>
<feature type="domain" description="Mechanosensitive ion channel MscS C-terminal" evidence="9">
    <location>
        <begin position="252"/>
        <end position="337"/>
    </location>
</feature>
<feature type="transmembrane region" description="Helical" evidence="7">
    <location>
        <begin position="132"/>
        <end position="151"/>
    </location>
</feature>
<evidence type="ECO:0000259" key="10">
    <source>
        <dbReference type="Pfam" id="PF21088"/>
    </source>
</evidence>
<feature type="transmembrane region" description="Helical" evidence="7">
    <location>
        <begin position="157"/>
        <end position="177"/>
    </location>
</feature>
<dbReference type="InterPro" id="IPR011066">
    <property type="entry name" value="MscS_channel_C_sf"/>
</dbReference>
<dbReference type="PANTHER" id="PTHR30566:SF25">
    <property type="entry name" value="INNER MEMBRANE PROTEIN"/>
    <property type="match status" value="1"/>
</dbReference>
<evidence type="ECO:0000256" key="4">
    <source>
        <dbReference type="ARBA" id="ARBA00022692"/>
    </source>
</evidence>
<organism evidence="11 12">
    <name type="scientific">Pontibacter locisalis</name>
    <dbReference type="NCBI Taxonomy" id="1719035"/>
    <lineage>
        <taxon>Bacteria</taxon>
        <taxon>Pseudomonadati</taxon>
        <taxon>Bacteroidota</taxon>
        <taxon>Cytophagia</taxon>
        <taxon>Cytophagales</taxon>
        <taxon>Hymenobacteraceae</taxon>
        <taxon>Pontibacter</taxon>
    </lineage>
</organism>
<dbReference type="Gene3D" id="1.10.287.1260">
    <property type="match status" value="1"/>
</dbReference>
<dbReference type="Gene3D" id="2.30.30.60">
    <property type="match status" value="1"/>
</dbReference>
<sequence length="359" mass="41248">MEEILDRVYYHNTVRDYIIVLGVILISILIIKFFKRAILLRLIRWTESTETRLDNYLIESFSRFGIPVLYFVIIYIALNYLTLSDRASDIIEIAVTVAITIMVIRFLISTIVLIIRAYLLRRHPGRDTVNELGAISLIVNVVIWFIGIGFLLDNMGYDLTAVIAGLGVGGIAVALAAQNILGDLFNYFVIFLDKPFEVGDFLIVDDKNGVVEHIGVKTTRIKTLSGEQLVFANSDLTSSRIHNFKRMQRRRIVFTIGVTYQTSYENLESIPGVLKSIVQRQQEVEFDRAHFKTYNDSSLDFEVVYYVLKPDYTFYMDTQQAINLAIYREFASMGVDIAYPTRTLFIVNQQEEEKKAQRL</sequence>
<feature type="domain" description="Mechanosensitive ion channel transmembrane helices 2/3" evidence="10">
    <location>
        <begin position="138"/>
        <end position="178"/>
    </location>
</feature>
<dbReference type="InterPro" id="IPR010920">
    <property type="entry name" value="LSM_dom_sf"/>
</dbReference>
<dbReference type="SUPFAM" id="SSF82689">
    <property type="entry name" value="Mechanosensitive channel protein MscS (YggB), C-terminal domain"/>
    <property type="match status" value="1"/>
</dbReference>
<evidence type="ECO:0000256" key="1">
    <source>
        <dbReference type="ARBA" id="ARBA00004651"/>
    </source>
</evidence>
<dbReference type="SUPFAM" id="SSF50182">
    <property type="entry name" value="Sm-like ribonucleoproteins"/>
    <property type="match status" value="1"/>
</dbReference>
<dbReference type="PANTHER" id="PTHR30566">
    <property type="entry name" value="YNAI-RELATED MECHANOSENSITIVE ION CHANNEL"/>
    <property type="match status" value="1"/>
</dbReference>
<gene>
    <name evidence="11" type="ORF">ACFSRY_05600</name>
</gene>
<evidence type="ECO:0000259" key="8">
    <source>
        <dbReference type="Pfam" id="PF00924"/>
    </source>
</evidence>
<dbReference type="InterPro" id="IPR011014">
    <property type="entry name" value="MscS_channel_TM-2"/>
</dbReference>
<dbReference type="Pfam" id="PF21082">
    <property type="entry name" value="MS_channel_3rd"/>
    <property type="match status" value="1"/>
</dbReference>
<dbReference type="Gene3D" id="3.30.70.100">
    <property type="match status" value="1"/>
</dbReference>
<keyword evidence="5 7" id="KW-1133">Transmembrane helix</keyword>
<dbReference type="InterPro" id="IPR023408">
    <property type="entry name" value="MscS_beta-dom_sf"/>
</dbReference>
<comment type="caution">
    <text evidence="11">The sequence shown here is derived from an EMBL/GenBank/DDBJ whole genome shotgun (WGS) entry which is preliminary data.</text>
</comment>
<evidence type="ECO:0000313" key="11">
    <source>
        <dbReference type="EMBL" id="MFD2513333.1"/>
    </source>
</evidence>
<reference evidence="12" key="1">
    <citation type="journal article" date="2019" name="Int. J. Syst. Evol. Microbiol.">
        <title>The Global Catalogue of Microorganisms (GCM) 10K type strain sequencing project: providing services to taxonomists for standard genome sequencing and annotation.</title>
        <authorList>
            <consortium name="The Broad Institute Genomics Platform"/>
            <consortium name="The Broad Institute Genome Sequencing Center for Infectious Disease"/>
            <person name="Wu L."/>
            <person name="Ma J."/>
        </authorList>
    </citation>
    <scope>NUCLEOTIDE SEQUENCE [LARGE SCALE GENOMIC DNA]</scope>
    <source>
        <strain evidence="12">KCTC 42498</strain>
    </source>
</reference>
<keyword evidence="12" id="KW-1185">Reference proteome</keyword>
<comment type="similarity">
    <text evidence="2">Belongs to the MscS (TC 1.A.23) family.</text>
</comment>
<feature type="domain" description="Mechanosensitive ion channel MscS" evidence="8">
    <location>
        <begin position="179"/>
        <end position="246"/>
    </location>
</feature>
<comment type="subcellular location">
    <subcellularLocation>
        <location evidence="1">Cell membrane</location>
        <topology evidence="1">Multi-pass membrane protein</topology>
    </subcellularLocation>
</comment>
<proteinExistence type="inferred from homology"/>
<accession>A0ABW5IK54</accession>
<evidence type="ECO:0000256" key="6">
    <source>
        <dbReference type="ARBA" id="ARBA00023136"/>
    </source>
</evidence>
<dbReference type="InterPro" id="IPR049142">
    <property type="entry name" value="MS_channel_1st"/>
</dbReference>
<keyword evidence="4 7" id="KW-0812">Transmembrane</keyword>
<protein>
    <submittedName>
        <fullName evidence="11">Mechanosensitive ion channel family protein</fullName>
    </submittedName>
</protein>
<evidence type="ECO:0000313" key="12">
    <source>
        <dbReference type="Proteomes" id="UP001597544"/>
    </source>
</evidence>
<dbReference type="Proteomes" id="UP001597544">
    <property type="component" value="Unassembled WGS sequence"/>
</dbReference>
<name>A0ABW5IK54_9BACT</name>
<dbReference type="InterPro" id="IPR006685">
    <property type="entry name" value="MscS_channel_2nd"/>
</dbReference>
<dbReference type="RefSeq" id="WP_377503900.1">
    <property type="nucleotide sequence ID" value="NZ_JBHULU010000007.1"/>
</dbReference>
<feature type="transmembrane region" description="Helical" evidence="7">
    <location>
        <begin position="93"/>
        <end position="120"/>
    </location>
</feature>
<feature type="transmembrane region" description="Helical" evidence="7">
    <location>
        <begin position="17"/>
        <end position="34"/>
    </location>
</feature>
<dbReference type="Pfam" id="PF00924">
    <property type="entry name" value="MS_channel_2nd"/>
    <property type="match status" value="1"/>
</dbReference>
<evidence type="ECO:0000256" key="3">
    <source>
        <dbReference type="ARBA" id="ARBA00022475"/>
    </source>
</evidence>
<evidence type="ECO:0000259" key="9">
    <source>
        <dbReference type="Pfam" id="PF21082"/>
    </source>
</evidence>
<dbReference type="InterPro" id="IPR049278">
    <property type="entry name" value="MS_channel_C"/>
</dbReference>
<dbReference type="EMBL" id="JBHULU010000007">
    <property type="protein sequence ID" value="MFD2513333.1"/>
    <property type="molecule type" value="Genomic_DNA"/>
</dbReference>
<evidence type="ECO:0000256" key="7">
    <source>
        <dbReference type="SAM" id="Phobius"/>
    </source>
</evidence>
<evidence type="ECO:0000256" key="5">
    <source>
        <dbReference type="ARBA" id="ARBA00022989"/>
    </source>
</evidence>